<dbReference type="AlphaFoldDB" id="A0A8S4DJW4"/>
<dbReference type="EMBL" id="CAJHNJ030000005">
    <property type="protein sequence ID" value="CAG9098004.1"/>
    <property type="molecule type" value="Genomic_DNA"/>
</dbReference>
<gene>
    <name evidence="2" type="ORF">PLXY2_LOCUS2114</name>
</gene>
<sequence length="127" mass="14029">MCKCHKGVTGAWFLRWPSVQRQQTSASSRQWMLAAQHGTTRQQHLISAGRGGAVGAAQPAAPRPQSAHDHRPRTMHILEIGGEQDEEGARAVDAAFRTVPRDHTAFLVWKITVSTTLPTRHLNLPTH</sequence>
<comment type="caution">
    <text evidence="2">The sequence shown here is derived from an EMBL/GenBank/DDBJ whole genome shotgun (WGS) entry which is preliminary data.</text>
</comment>
<evidence type="ECO:0000256" key="1">
    <source>
        <dbReference type="SAM" id="MobiDB-lite"/>
    </source>
</evidence>
<name>A0A8S4DJW4_PLUXY</name>
<evidence type="ECO:0000313" key="3">
    <source>
        <dbReference type="Proteomes" id="UP000653454"/>
    </source>
</evidence>
<organism evidence="2 3">
    <name type="scientific">Plutella xylostella</name>
    <name type="common">Diamondback moth</name>
    <name type="synonym">Plutella maculipennis</name>
    <dbReference type="NCBI Taxonomy" id="51655"/>
    <lineage>
        <taxon>Eukaryota</taxon>
        <taxon>Metazoa</taxon>
        <taxon>Ecdysozoa</taxon>
        <taxon>Arthropoda</taxon>
        <taxon>Hexapoda</taxon>
        <taxon>Insecta</taxon>
        <taxon>Pterygota</taxon>
        <taxon>Neoptera</taxon>
        <taxon>Endopterygota</taxon>
        <taxon>Lepidoptera</taxon>
        <taxon>Glossata</taxon>
        <taxon>Ditrysia</taxon>
        <taxon>Yponomeutoidea</taxon>
        <taxon>Plutellidae</taxon>
        <taxon>Plutella</taxon>
    </lineage>
</organism>
<dbReference type="Proteomes" id="UP000653454">
    <property type="component" value="Unassembled WGS sequence"/>
</dbReference>
<accession>A0A8S4DJW4</accession>
<protein>
    <submittedName>
        <fullName evidence="2">(diamondback moth) hypothetical protein</fullName>
    </submittedName>
</protein>
<reference evidence="2" key="1">
    <citation type="submission" date="2020-11" db="EMBL/GenBank/DDBJ databases">
        <authorList>
            <person name="Whiteford S."/>
        </authorList>
    </citation>
    <scope>NUCLEOTIDE SEQUENCE</scope>
</reference>
<evidence type="ECO:0000313" key="2">
    <source>
        <dbReference type="EMBL" id="CAG9098004.1"/>
    </source>
</evidence>
<feature type="compositionally biased region" description="Low complexity" evidence="1">
    <location>
        <begin position="55"/>
        <end position="65"/>
    </location>
</feature>
<feature type="region of interest" description="Disordered" evidence="1">
    <location>
        <begin position="49"/>
        <end position="72"/>
    </location>
</feature>
<proteinExistence type="predicted"/>
<keyword evidence="3" id="KW-1185">Reference proteome</keyword>